<comment type="similarity">
    <text evidence="1 9">Belongs to the protein prenyltransferase subunit beta family.</text>
</comment>
<dbReference type="GO" id="GO:0008270">
    <property type="term" value="F:zinc ion binding"/>
    <property type="evidence" value="ECO:0007669"/>
    <property type="project" value="UniProtKB-UniRule"/>
</dbReference>
<dbReference type="GO" id="GO:0097354">
    <property type="term" value="P:prenylation"/>
    <property type="evidence" value="ECO:0007669"/>
    <property type="project" value="UniProtKB-UniRule"/>
</dbReference>
<dbReference type="EMBL" id="CP138895">
    <property type="protein sequence ID" value="WPK24536.1"/>
    <property type="molecule type" value="Genomic_DNA"/>
</dbReference>
<dbReference type="InterPro" id="IPR045089">
    <property type="entry name" value="PGGT1B-like"/>
</dbReference>
<reference evidence="11 12" key="1">
    <citation type="submission" date="2023-10" db="EMBL/GenBank/DDBJ databases">
        <title>Draft Genome Sequence of Candida saopaulonensis from a very Premature Infant with Sepsis.</title>
        <authorList>
            <person name="Ning Y."/>
            <person name="Dai R."/>
            <person name="Xiao M."/>
            <person name="Xu Y."/>
            <person name="Yan Q."/>
            <person name="Zhang L."/>
        </authorList>
    </citation>
    <scope>NUCLEOTIDE SEQUENCE [LARGE SCALE GENOMIC DNA]</scope>
    <source>
        <strain evidence="11 12">19XY460</strain>
    </source>
</reference>
<dbReference type="InterPro" id="IPR026872">
    <property type="entry name" value="FTB"/>
</dbReference>
<dbReference type="PANTHER" id="PTHR11774">
    <property type="entry name" value="GERANYLGERANYL TRANSFERASE TYPE BETA SUBUNIT"/>
    <property type="match status" value="1"/>
</dbReference>
<dbReference type="PANTHER" id="PTHR11774:SF6">
    <property type="entry name" value="PROTEIN FARNESYLTRANSFERASE SUBUNIT BETA"/>
    <property type="match status" value="1"/>
</dbReference>
<comment type="function">
    <text evidence="9">Catalyzes the transfer of a farnesyl moiety from farnesyl diphosphate to a cysteine at the fourth position from the C-terminus of several proteins. The beta subunit is responsible for peptide-binding.</text>
</comment>
<keyword evidence="6 9" id="KW-0479">Metal-binding</keyword>
<sequence length="466" mass="51288">MDLKLKALLYISRIMSARRQSSASSYESLLRPDITKSLQTMLATTPIAEDFYLCDTTVSQKETEEEIKEIYLSILNSSEESIVETKSKTSKLLDAIANEPITENGEPSSDELSHFDQTLHVDLHLRYIEHFLNNPLPEGFFSLDCNHGWMIYWLLNAYSVLLDGEVPEHLKKPISAKIMLLVIDEGRGGIAGGPQGQIGHAASTYASVLALVLIGDFDSLALIKKGLHQWFLSLKAPNGSFVMHKGGESDARSTYCVLSVAALLNILTNELLEGASGFLLSCQSYEGGFAGVPNTEAHGGYTFCALAALYLTPDGFRDINMESLLRWLSARQLSLEGGFSGRTNKLVDSCYSFWVGGSFALLEAYLDQATLFNRPALTSYILNCCQDDKRGGLRDKPSTRADFYHTNYALCGLSIAEHQFVRDGLYNFVTKDCLEGSVLTIGVNPIFGIPTMLVSHCLAYFNATAN</sequence>
<comment type="cofactor">
    <cofactor evidence="9">
        <name>Zn(2+)</name>
        <dbReference type="ChEBI" id="CHEBI:29105"/>
    </cofactor>
    <text evidence="9">Binds 1 zinc ion per subunit.</text>
</comment>
<evidence type="ECO:0000256" key="8">
    <source>
        <dbReference type="ARBA" id="ARBA00022833"/>
    </source>
</evidence>
<evidence type="ECO:0000313" key="11">
    <source>
        <dbReference type="EMBL" id="WPK24536.1"/>
    </source>
</evidence>
<keyword evidence="4 9" id="KW-0637">Prenyltransferase</keyword>
<dbReference type="GO" id="GO:0004660">
    <property type="term" value="F:protein farnesyltransferase activity"/>
    <property type="evidence" value="ECO:0007669"/>
    <property type="project" value="UniProtKB-UniRule"/>
</dbReference>
<comment type="catalytic activity">
    <reaction evidence="9">
        <text>L-cysteinyl-[protein] + (2E,6E)-farnesyl diphosphate = S-(2E,6E)-farnesyl-L-cysteinyl-[protein] + diphosphate</text>
        <dbReference type="Rhea" id="RHEA:13345"/>
        <dbReference type="Rhea" id="RHEA-COMP:10131"/>
        <dbReference type="Rhea" id="RHEA-COMP:11535"/>
        <dbReference type="ChEBI" id="CHEBI:29950"/>
        <dbReference type="ChEBI" id="CHEBI:33019"/>
        <dbReference type="ChEBI" id="CHEBI:86019"/>
        <dbReference type="ChEBI" id="CHEBI:175763"/>
    </reaction>
</comment>
<evidence type="ECO:0000313" key="12">
    <source>
        <dbReference type="Proteomes" id="UP001338582"/>
    </source>
</evidence>
<dbReference type="RefSeq" id="XP_062876919.1">
    <property type="nucleotide sequence ID" value="XM_063020849.1"/>
</dbReference>
<evidence type="ECO:0000256" key="7">
    <source>
        <dbReference type="ARBA" id="ARBA00022737"/>
    </source>
</evidence>
<evidence type="ECO:0000256" key="5">
    <source>
        <dbReference type="ARBA" id="ARBA00022679"/>
    </source>
</evidence>
<keyword evidence="5 9" id="KW-0808">Transferase</keyword>
<keyword evidence="7" id="KW-0677">Repeat</keyword>
<protein>
    <recommendedName>
        <fullName evidence="3 9">Protein farnesyltransferase subunit beta</fullName>
        <shortName evidence="9">FTase-beta</shortName>
        <ecNumber evidence="2 9">2.5.1.58</ecNumber>
    </recommendedName>
</protein>
<dbReference type="InterPro" id="IPR001330">
    <property type="entry name" value="Prenyltrans"/>
</dbReference>
<dbReference type="CDD" id="cd02893">
    <property type="entry name" value="FTase"/>
    <property type="match status" value="1"/>
</dbReference>
<evidence type="ECO:0000256" key="1">
    <source>
        <dbReference type="ARBA" id="ARBA00010497"/>
    </source>
</evidence>
<dbReference type="EC" id="2.5.1.58" evidence="2 9"/>
<evidence type="ECO:0000259" key="10">
    <source>
        <dbReference type="Pfam" id="PF00432"/>
    </source>
</evidence>
<dbReference type="Pfam" id="PF00432">
    <property type="entry name" value="Prenyltrans"/>
    <property type="match status" value="1"/>
</dbReference>
<gene>
    <name evidence="11" type="ORF">PUMCH_001814</name>
</gene>
<evidence type="ECO:0000256" key="3">
    <source>
        <dbReference type="ARBA" id="ARBA00015798"/>
    </source>
</evidence>
<keyword evidence="12" id="KW-1185">Reference proteome</keyword>
<dbReference type="Proteomes" id="UP001338582">
    <property type="component" value="Chromosome 2"/>
</dbReference>
<accession>A0AAX4H7H2</accession>
<evidence type="ECO:0000256" key="9">
    <source>
        <dbReference type="RuleBase" id="RU365056"/>
    </source>
</evidence>
<evidence type="ECO:0000256" key="2">
    <source>
        <dbReference type="ARBA" id="ARBA00012702"/>
    </source>
</evidence>
<dbReference type="Gene3D" id="1.50.10.20">
    <property type="match status" value="1"/>
</dbReference>
<dbReference type="InterPro" id="IPR008930">
    <property type="entry name" value="Terpenoid_cyclase/PrenylTrfase"/>
</dbReference>
<name>A0AAX4H7H2_9ASCO</name>
<dbReference type="AlphaFoldDB" id="A0AAX4H7H2"/>
<proteinExistence type="inferred from homology"/>
<keyword evidence="8 9" id="KW-0862">Zinc</keyword>
<feature type="domain" description="Prenyltransferase alpha-alpha toroid" evidence="10">
    <location>
        <begin position="119"/>
        <end position="424"/>
    </location>
</feature>
<dbReference type="KEGG" id="asau:88172879"/>
<evidence type="ECO:0000256" key="6">
    <source>
        <dbReference type="ARBA" id="ARBA00022723"/>
    </source>
</evidence>
<dbReference type="GeneID" id="88172879"/>
<dbReference type="GO" id="GO:0005965">
    <property type="term" value="C:protein farnesyltransferase complex"/>
    <property type="evidence" value="ECO:0007669"/>
    <property type="project" value="UniProtKB-UniRule"/>
</dbReference>
<comment type="subunit">
    <text evidence="9">Heterodimer of an alpha and a beta subunit.</text>
</comment>
<evidence type="ECO:0000256" key="4">
    <source>
        <dbReference type="ARBA" id="ARBA00022602"/>
    </source>
</evidence>
<dbReference type="SUPFAM" id="SSF48239">
    <property type="entry name" value="Terpenoid cyclases/Protein prenyltransferases"/>
    <property type="match status" value="1"/>
</dbReference>
<organism evidence="11 12">
    <name type="scientific">Australozyma saopauloensis</name>
    <dbReference type="NCBI Taxonomy" id="291208"/>
    <lineage>
        <taxon>Eukaryota</taxon>
        <taxon>Fungi</taxon>
        <taxon>Dikarya</taxon>
        <taxon>Ascomycota</taxon>
        <taxon>Saccharomycotina</taxon>
        <taxon>Pichiomycetes</taxon>
        <taxon>Metschnikowiaceae</taxon>
        <taxon>Australozyma</taxon>
    </lineage>
</organism>